<dbReference type="InterPro" id="IPR002372">
    <property type="entry name" value="PQQ_rpt_dom"/>
</dbReference>
<dbReference type="Gene3D" id="2.130.10.10">
    <property type="entry name" value="YVTN repeat-like/Quinoprotein amine dehydrogenase"/>
    <property type="match status" value="1"/>
</dbReference>
<protein>
    <submittedName>
        <fullName evidence="3">Quinoprotein ethanol dehydrogenase</fullName>
        <ecNumber evidence="3">1.1.2.8</ecNumber>
    </submittedName>
</protein>
<proteinExistence type="predicted"/>
<keyword evidence="4" id="KW-1185">Reference proteome</keyword>
<dbReference type="InterPro" id="IPR015943">
    <property type="entry name" value="WD40/YVTN_repeat-like_dom_sf"/>
</dbReference>
<feature type="signal peptide" evidence="1">
    <location>
        <begin position="1"/>
        <end position="28"/>
    </location>
</feature>
<feature type="chain" id="PRO_5022930882" evidence="1">
    <location>
        <begin position="29"/>
        <end position="441"/>
    </location>
</feature>
<dbReference type="EMBL" id="SJPV01000003">
    <property type="protein sequence ID" value="TWU39513.1"/>
    <property type="molecule type" value="Genomic_DNA"/>
</dbReference>
<name>A0A5C6DQF8_9BACT</name>
<keyword evidence="3" id="KW-0560">Oxidoreductase</keyword>
<feature type="domain" description="Pyrrolo-quinoline quinone repeat" evidence="2">
    <location>
        <begin position="112"/>
        <end position="357"/>
    </location>
</feature>
<evidence type="ECO:0000313" key="4">
    <source>
        <dbReference type="Proteomes" id="UP000319143"/>
    </source>
</evidence>
<dbReference type="Proteomes" id="UP000319143">
    <property type="component" value="Unassembled WGS sequence"/>
</dbReference>
<reference evidence="3 4" key="1">
    <citation type="submission" date="2019-02" db="EMBL/GenBank/DDBJ databases">
        <title>Deep-cultivation of Planctomycetes and their phenomic and genomic characterization uncovers novel biology.</title>
        <authorList>
            <person name="Wiegand S."/>
            <person name="Jogler M."/>
            <person name="Boedeker C."/>
            <person name="Pinto D."/>
            <person name="Vollmers J."/>
            <person name="Rivas-Marin E."/>
            <person name="Kohn T."/>
            <person name="Peeters S.H."/>
            <person name="Heuer A."/>
            <person name="Rast P."/>
            <person name="Oberbeckmann S."/>
            <person name="Bunk B."/>
            <person name="Jeske O."/>
            <person name="Meyerdierks A."/>
            <person name="Storesund J.E."/>
            <person name="Kallscheuer N."/>
            <person name="Luecker S."/>
            <person name="Lage O.M."/>
            <person name="Pohl T."/>
            <person name="Merkel B.J."/>
            <person name="Hornburger P."/>
            <person name="Mueller R.-W."/>
            <person name="Bruemmer F."/>
            <person name="Labrenz M."/>
            <person name="Spormann A.M."/>
            <person name="Op Den Camp H."/>
            <person name="Overmann J."/>
            <person name="Amann R."/>
            <person name="Jetten M.S.M."/>
            <person name="Mascher T."/>
            <person name="Medema M.H."/>
            <person name="Devos D.P."/>
            <person name="Kaster A.-K."/>
            <person name="Ovreas L."/>
            <person name="Rohde M."/>
            <person name="Galperin M.Y."/>
            <person name="Jogler C."/>
        </authorList>
    </citation>
    <scope>NUCLEOTIDE SEQUENCE [LARGE SCALE GENOMIC DNA]</scope>
    <source>
        <strain evidence="3 4">Poly41</strain>
    </source>
</reference>
<gene>
    <name evidence="3" type="primary">exaA_1</name>
    <name evidence="3" type="ORF">Poly41_23680</name>
</gene>
<evidence type="ECO:0000313" key="3">
    <source>
        <dbReference type="EMBL" id="TWU39513.1"/>
    </source>
</evidence>
<dbReference type="InterPro" id="IPR018391">
    <property type="entry name" value="PQQ_b-propeller_rpt"/>
</dbReference>
<keyword evidence="1" id="KW-0732">Signal</keyword>
<dbReference type="AlphaFoldDB" id="A0A5C6DQF8"/>
<evidence type="ECO:0000259" key="2">
    <source>
        <dbReference type="Pfam" id="PF13360"/>
    </source>
</evidence>
<dbReference type="SUPFAM" id="SSF50998">
    <property type="entry name" value="Quinoprotein alcohol dehydrogenase-like"/>
    <property type="match status" value="1"/>
</dbReference>
<dbReference type="Gene3D" id="2.40.10.480">
    <property type="match status" value="1"/>
</dbReference>
<dbReference type="Pfam" id="PF13360">
    <property type="entry name" value="PQQ_2"/>
    <property type="match status" value="1"/>
</dbReference>
<evidence type="ECO:0000256" key="1">
    <source>
        <dbReference type="SAM" id="SignalP"/>
    </source>
</evidence>
<sequence length="441" mass="48574" precursor="true">MSKRRRHVFVLCALSIILGSGTNARVLAADRPNTVNSDAHATGIIPSPEPDWPSFRGRYRDGITDETGLLEKWPGGGPRLVWSVDNLGHGWSSPIIVGPRIYVTGDVDDKLVVYALDREGNLQWETTNGDSWDGPYPGSRASCTYSDGKLYLLNAHGRLACLDASSGKELWAEQMLQRFGAANIRWALSESVVVDGDNVIVTVGGPRTLVVALNKHTGDVTWQSKPIGDEATSYCSPLFFTWRGKRLIAGCSAAHAFGVDVDSGQIVWTVPMPNPYGVNTATPVYHDDRIYCVNARADDGRQFDLTQRSADGTPSLTWSVPLDTVTGCNVLVDGVLYGAGYAKHKWLFAVDWESGKVLHERKDVITSASVYAEGKLFTWEIDGTVTLLKLTPDGPEITGRVKLVEKRVMDAWTHPVLLDGHLYLRYHDQLWCYDVRAHCDS</sequence>
<dbReference type="PANTHER" id="PTHR34512:SF30">
    <property type="entry name" value="OUTER MEMBRANE PROTEIN ASSEMBLY FACTOR BAMB"/>
    <property type="match status" value="1"/>
</dbReference>
<dbReference type="EC" id="1.1.2.8" evidence="3"/>
<dbReference type="SMART" id="SM00564">
    <property type="entry name" value="PQQ"/>
    <property type="match status" value="4"/>
</dbReference>
<comment type="caution">
    <text evidence="3">The sequence shown here is derived from an EMBL/GenBank/DDBJ whole genome shotgun (WGS) entry which is preliminary data.</text>
</comment>
<dbReference type="RefSeq" id="WP_146526256.1">
    <property type="nucleotide sequence ID" value="NZ_SJPV01000003.1"/>
</dbReference>
<accession>A0A5C6DQF8</accession>
<dbReference type="PANTHER" id="PTHR34512">
    <property type="entry name" value="CELL SURFACE PROTEIN"/>
    <property type="match status" value="1"/>
</dbReference>
<dbReference type="GO" id="GO:0052934">
    <property type="term" value="F:alcohol dehydrogenase (cytochrome c) activity"/>
    <property type="evidence" value="ECO:0007669"/>
    <property type="project" value="UniProtKB-EC"/>
</dbReference>
<dbReference type="InterPro" id="IPR011047">
    <property type="entry name" value="Quinoprotein_ADH-like_sf"/>
</dbReference>
<dbReference type="OrthoDB" id="229752at2"/>
<organism evidence="3 4">
    <name type="scientific">Novipirellula artificiosorum</name>
    <dbReference type="NCBI Taxonomy" id="2528016"/>
    <lineage>
        <taxon>Bacteria</taxon>
        <taxon>Pseudomonadati</taxon>
        <taxon>Planctomycetota</taxon>
        <taxon>Planctomycetia</taxon>
        <taxon>Pirellulales</taxon>
        <taxon>Pirellulaceae</taxon>
        <taxon>Novipirellula</taxon>
    </lineage>
</organism>